<accession>A0A1I5EVC8</accession>
<dbReference type="Gene3D" id="3.40.50.360">
    <property type="match status" value="1"/>
</dbReference>
<dbReference type="GO" id="GO:0016652">
    <property type="term" value="F:oxidoreductase activity, acting on NAD(P)H as acceptor"/>
    <property type="evidence" value="ECO:0007669"/>
    <property type="project" value="UniProtKB-UniRule"/>
</dbReference>
<dbReference type="RefSeq" id="WP_091685895.1">
    <property type="nucleotide sequence ID" value="NZ_BAABFM010000085.1"/>
</dbReference>
<dbReference type="OrthoDB" id="9805013at2"/>
<keyword evidence="1 6" id="KW-0285">Flavoprotein</keyword>
<dbReference type="EMBL" id="FOWD01000011">
    <property type="protein sequence ID" value="SFO15326.1"/>
    <property type="molecule type" value="Genomic_DNA"/>
</dbReference>
<organism evidence="8 9">
    <name type="scientific">Anaerocolumna aminovalerica</name>
    <dbReference type="NCBI Taxonomy" id="1527"/>
    <lineage>
        <taxon>Bacteria</taxon>
        <taxon>Bacillati</taxon>
        <taxon>Bacillota</taxon>
        <taxon>Clostridia</taxon>
        <taxon>Lachnospirales</taxon>
        <taxon>Lachnospiraceae</taxon>
        <taxon>Anaerocolumna</taxon>
    </lineage>
</organism>
<evidence type="ECO:0000256" key="5">
    <source>
        <dbReference type="ARBA" id="ARBA00048542"/>
    </source>
</evidence>
<dbReference type="EC" id="1.7.1.17" evidence="6"/>
<dbReference type="InterPro" id="IPR050104">
    <property type="entry name" value="FMN-dep_NADH:Q_OxRdtase_AzoR1"/>
</dbReference>
<evidence type="ECO:0000313" key="9">
    <source>
        <dbReference type="Proteomes" id="UP000198806"/>
    </source>
</evidence>
<comment type="function">
    <text evidence="6">Quinone reductase that provides resistance to thiol-specific stress caused by electrophilic quinones.</text>
</comment>
<evidence type="ECO:0000256" key="3">
    <source>
        <dbReference type="ARBA" id="ARBA00023002"/>
    </source>
</evidence>
<comment type="cofactor">
    <cofactor evidence="6">
        <name>FMN</name>
        <dbReference type="ChEBI" id="CHEBI:58210"/>
    </cofactor>
    <text evidence="6">Binds 1 FMN per subunit.</text>
</comment>
<dbReference type="PANTHER" id="PTHR43741:SF7">
    <property type="entry name" value="FMN-DEPENDENT NADH:QUINONE OXIDOREDUCTASE"/>
    <property type="match status" value="1"/>
</dbReference>
<dbReference type="SUPFAM" id="SSF52218">
    <property type="entry name" value="Flavoproteins"/>
    <property type="match status" value="1"/>
</dbReference>
<dbReference type="InterPro" id="IPR023048">
    <property type="entry name" value="NADH:quinone_OxRdtase_FMN_depd"/>
</dbReference>
<keyword evidence="2 6" id="KW-0288">FMN</keyword>
<dbReference type="PANTHER" id="PTHR43741">
    <property type="entry name" value="FMN-DEPENDENT NADH-AZOREDUCTASE 1"/>
    <property type="match status" value="1"/>
</dbReference>
<evidence type="ECO:0000256" key="4">
    <source>
        <dbReference type="ARBA" id="ARBA00023027"/>
    </source>
</evidence>
<sequence>MSKILYVKANAKEDSESRTFKISEIFMEEYKKNHPQDEIITLDLYKENIEFLPFGHLDELHGAETKKDREHPILKYAYQFLESDKYVIAAPLWNLSIPAILKAYIDYITVPGVTFNYTANGPVGLCHNKKGVHIVTRGGSYSQPPLSEYEMGDRYIRTIFGFLGITDFNTVAAENLDVIEVDKEAEMKKAMDQALELAKNF</sequence>
<comment type="catalytic activity">
    <reaction evidence="6">
        <text>2 a quinone + NADH + H(+) = 2 a 1,4-benzosemiquinone + NAD(+)</text>
        <dbReference type="Rhea" id="RHEA:65952"/>
        <dbReference type="ChEBI" id="CHEBI:15378"/>
        <dbReference type="ChEBI" id="CHEBI:57540"/>
        <dbReference type="ChEBI" id="CHEBI:57945"/>
        <dbReference type="ChEBI" id="CHEBI:132124"/>
        <dbReference type="ChEBI" id="CHEBI:134225"/>
    </reaction>
</comment>
<dbReference type="InterPro" id="IPR003680">
    <property type="entry name" value="Flavodoxin_fold"/>
</dbReference>
<dbReference type="GO" id="GO:0016655">
    <property type="term" value="F:oxidoreductase activity, acting on NAD(P)H, quinone or similar compound as acceptor"/>
    <property type="evidence" value="ECO:0007669"/>
    <property type="project" value="InterPro"/>
</dbReference>
<evidence type="ECO:0000256" key="1">
    <source>
        <dbReference type="ARBA" id="ARBA00022630"/>
    </source>
</evidence>
<evidence type="ECO:0000256" key="2">
    <source>
        <dbReference type="ARBA" id="ARBA00022643"/>
    </source>
</evidence>
<keyword evidence="3 6" id="KW-0560">Oxidoreductase</keyword>
<proteinExistence type="inferred from homology"/>
<name>A0A1I5EVC8_9FIRM</name>
<dbReference type="HAMAP" id="MF_01216">
    <property type="entry name" value="Azoreductase_type1"/>
    <property type="match status" value="1"/>
</dbReference>
<reference evidence="8 9" key="1">
    <citation type="submission" date="2016-10" db="EMBL/GenBank/DDBJ databases">
        <authorList>
            <person name="de Groot N.N."/>
        </authorList>
    </citation>
    <scope>NUCLEOTIDE SEQUENCE [LARGE SCALE GENOMIC DNA]</scope>
    <source>
        <strain evidence="8 9">DSM 1283</strain>
    </source>
</reference>
<evidence type="ECO:0000313" key="8">
    <source>
        <dbReference type="EMBL" id="SFO15326.1"/>
    </source>
</evidence>
<dbReference type="GO" id="GO:0010181">
    <property type="term" value="F:FMN binding"/>
    <property type="evidence" value="ECO:0007669"/>
    <property type="project" value="UniProtKB-UniRule"/>
</dbReference>
<dbReference type="GO" id="GO:0009055">
    <property type="term" value="F:electron transfer activity"/>
    <property type="evidence" value="ECO:0007669"/>
    <property type="project" value="UniProtKB-UniRule"/>
</dbReference>
<comment type="caution">
    <text evidence="6">Lacks conserved residue(s) required for the propagation of feature annotation.</text>
</comment>
<protein>
    <recommendedName>
        <fullName evidence="6">FMN dependent NADH:quinone oxidoreductase</fullName>
        <ecNumber evidence="6">1.6.5.-</ecNumber>
    </recommendedName>
    <alternativeName>
        <fullName evidence="6">Azo-dye reductase</fullName>
    </alternativeName>
    <alternativeName>
        <fullName evidence="6">FMN-dependent NADH-azo compound oxidoreductase</fullName>
    </alternativeName>
    <alternativeName>
        <fullName evidence="6">FMN-dependent NADH-azoreductase</fullName>
        <ecNumber evidence="6">1.7.1.17</ecNumber>
    </alternativeName>
</protein>
<keyword evidence="9" id="KW-1185">Reference proteome</keyword>
<evidence type="ECO:0000259" key="7">
    <source>
        <dbReference type="Pfam" id="PF02525"/>
    </source>
</evidence>
<gene>
    <name evidence="6" type="primary">azoR</name>
    <name evidence="8" type="ORF">SAMN04489757_11112</name>
</gene>
<comment type="catalytic activity">
    <reaction evidence="5">
        <text>N,N-dimethyl-1,4-phenylenediamine + anthranilate + 2 NAD(+) = 2-(4-dimethylaminophenyl)diazenylbenzoate + 2 NADH + 2 H(+)</text>
        <dbReference type="Rhea" id="RHEA:55872"/>
        <dbReference type="ChEBI" id="CHEBI:15378"/>
        <dbReference type="ChEBI" id="CHEBI:15783"/>
        <dbReference type="ChEBI" id="CHEBI:16567"/>
        <dbReference type="ChEBI" id="CHEBI:57540"/>
        <dbReference type="ChEBI" id="CHEBI:57945"/>
        <dbReference type="ChEBI" id="CHEBI:71579"/>
        <dbReference type="EC" id="1.7.1.17"/>
    </reaction>
    <physiologicalReaction direction="right-to-left" evidence="5">
        <dbReference type="Rhea" id="RHEA:55874"/>
    </physiologicalReaction>
</comment>
<feature type="domain" description="Flavodoxin-like fold" evidence="7">
    <location>
        <begin position="2"/>
        <end position="196"/>
    </location>
</feature>
<comment type="function">
    <text evidence="6">Also exhibits azoreductase activity. Catalyzes the reductive cleavage of the azo bond in aromatic azo compounds to the corresponding amines.</text>
</comment>
<dbReference type="STRING" id="1527.SAMN04489757_11112"/>
<dbReference type="EC" id="1.6.5.-" evidence="6"/>
<keyword evidence="4 6" id="KW-0520">NAD</keyword>
<comment type="subunit">
    <text evidence="6">Homodimer.</text>
</comment>
<evidence type="ECO:0000256" key="6">
    <source>
        <dbReference type="HAMAP-Rule" id="MF_01216"/>
    </source>
</evidence>
<dbReference type="InterPro" id="IPR029039">
    <property type="entry name" value="Flavoprotein-like_sf"/>
</dbReference>
<comment type="similarity">
    <text evidence="6">Belongs to the azoreductase type 1 family.</text>
</comment>
<dbReference type="Proteomes" id="UP000198806">
    <property type="component" value="Unassembled WGS sequence"/>
</dbReference>
<dbReference type="AlphaFoldDB" id="A0A1I5EVC8"/>
<dbReference type="Pfam" id="PF02525">
    <property type="entry name" value="Flavodoxin_2"/>
    <property type="match status" value="1"/>
</dbReference>
<feature type="binding site" evidence="6">
    <location>
        <begin position="136"/>
        <end position="139"/>
    </location>
    <ligand>
        <name>FMN</name>
        <dbReference type="ChEBI" id="CHEBI:58210"/>
    </ligand>
</feature>